<gene>
    <name evidence="1" type="ORF">BHV80_02560</name>
</gene>
<dbReference type="Proteomes" id="UP000186631">
    <property type="component" value="Unassembled WGS sequence"/>
</dbReference>
<evidence type="ECO:0000313" key="1">
    <source>
        <dbReference type="EMBL" id="OKZ54311.1"/>
    </source>
</evidence>
<dbReference type="AlphaFoldDB" id="A0A1Q6JMQ7"/>
<name>A0A1Q6JMQ7_PHOVU</name>
<organism evidence="1 2">
    <name type="scientific">Phocaeicola vulgatus</name>
    <name type="common">Bacteroides vulgatus</name>
    <dbReference type="NCBI Taxonomy" id="821"/>
    <lineage>
        <taxon>Bacteria</taxon>
        <taxon>Pseudomonadati</taxon>
        <taxon>Bacteroidota</taxon>
        <taxon>Bacteroidia</taxon>
        <taxon>Bacteroidales</taxon>
        <taxon>Bacteroidaceae</taxon>
        <taxon>Phocaeicola</taxon>
    </lineage>
</organism>
<dbReference type="EMBL" id="MNQV01000063">
    <property type="protein sequence ID" value="OKZ54311.1"/>
    <property type="molecule type" value="Genomic_DNA"/>
</dbReference>
<evidence type="ECO:0000313" key="2">
    <source>
        <dbReference type="Proteomes" id="UP000186631"/>
    </source>
</evidence>
<comment type="caution">
    <text evidence="1">The sequence shown here is derived from an EMBL/GenBank/DDBJ whole genome shotgun (WGS) entry which is preliminary data.</text>
</comment>
<proteinExistence type="predicted"/>
<reference evidence="1 2" key="1">
    <citation type="journal article" date="2016" name="Nat. Biotechnol.">
        <title>Measurement of bacterial replication rates in microbial communities.</title>
        <authorList>
            <person name="Brown C.T."/>
            <person name="Olm M.R."/>
            <person name="Thomas B.C."/>
            <person name="Banfield J.F."/>
        </authorList>
    </citation>
    <scope>NUCLEOTIDE SEQUENCE [LARGE SCALE GENOMIC DNA]</scope>
    <source>
        <strain evidence="1">42_262</strain>
    </source>
</reference>
<protein>
    <submittedName>
        <fullName evidence="1">Uncharacterized protein</fullName>
    </submittedName>
</protein>
<accession>A0A1Q6JMQ7</accession>
<sequence length="73" mass="8337">MPQILRLIFYLFPFDTSCTERLIIFLPTGLAARTGKEDAENTLFDISERKILQQQVSAVLDRTDSRQSNFAGK</sequence>